<dbReference type="AlphaFoldDB" id="A0A3N9TH16"/>
<dbReference type="SUPFAM" id="SSF55729">
    <property type="entry name" value="Acyl-CoA N-acyltransferases (Nat)"/>
    <property type="match status" value="1"/>
</dbReference>
<dbReference type="PANTHER" id="PTHR43877">
    <property type="entry name" value="AMINOALKYLPHOSPHONATE N-ACETYLTRANSFERASE-RELATED-RELATED"/>
    <property type="match status" value="1"/>
</dbReference>
<evidence type="ECO:0000313" key="4">
    <source>
        <dbReference type="EMBL" id="RQW62765.1"/>
    </source>
</evidence>
<dbReference type="InterPro" id="IPR050832">
    <property type="entry name" value="Bact_Acetyltransf"/>
</dbReference>
<dbReference type="EMBL" id="RJVQ01000005">
    <property type="protein sequence ID" value="RQW62765.1"/>
    <property type="molecule type" value="Genomic_DNA"/>
</dbReference>
<name>A0A3N9TH16_9VIBR</name>
<reference evidence="4 5" key="1">
    <citation type="submission" date="2018-11" db="EMBL/GenBank/DDBJ databases">
        <title>Vibrio LJC006 sp. nov., isolated from seawater during the bloom of the enteromorpha.</title>
        <authorList>
            <person name="Liang J."/>
        </authorList>
    </citation>
    <scope>NUCLEOTIDE SEQUENCE [LARGE SCALE GENOMIC DNA]</scope>
    <source>
        <strain evidence="4 5">LJC006</strain>
    </source>
</reference>
<dbReference type="InterPro" id="IPR016181">
    <property type="entry name" value="Acyl_CoA_acyltransferase"/>
</dbReference>
<proteinExistence type="predicted"/>
<dbReference type="CDD" id="cd04301">
    <property type="entry name" value="NAT_SF"/>
    <property type="match status" value="1"/>
</dbReference>
<evidence type="ECO:0000256" key="1">
    <source>
        <dbReference type="ARBA" id="ARBA00022679"/>
    </source>
</evidence>
<dbReference type="GO" id="GO:0016747">
    <property type="term" value="F:acyltransferase activity, transferring groups other than amino-acyl groups"/>
    <property type="evidence" value="ECO:0007669"/>
    <property type="project" value="InterPro"/>
</dbReference>
<dbReference type="OrthoDB" id="7678938at2"/>
<keyword evidence="1 4" id="KW-0808">Transferase</keyword>
<evidence type="ECO:0000256" key="2">
    <source>
        <dbReference type="ARBA" id="ARBA00023315"/>
    </source>
</evidence>
<sequence>MELTLLADNPQDCEIIATWYFNEWGYLNKEASESLILEKVREKSLSRDEIPLAITARIEGQVVGVVELKYHENMAYPDYEHWLGSVFVTPHHRNSGIAYQLVLSAKSKAKELGISRLYLQCKESIVPLYESHGFKVIHSEKGDDTETYIMVVRI</sequence>
<organism evidence="4 5">
    <name type="scientific">Vibrio viridaestus</name>
    <dbReference type="NCBI Taxonomy" id="2487322"/>
    <lineage>
        <taxon>Bacteria</taxon>
        <taxon>Pseudomonadati</taxon>
        <taxon>Pseudomonadota</taxon>
        <taxon>Gammaproteobacteria</taxon>
        <taxon>Vibrionales</taxon>
        <taxon>Vibrionaceae</taxon>
        <taxon>Vibrio</taxon>
    </lineage>
</organism>
<dbReference type="Gene3D" id="3.40.630.30">
    <property type="match status" value="1"/>
</dbReference>
<dbReference type="Pfam" id="PF00583">
    <property type="entry name" value="Acetyltransf_1"/>
    <property type="match status" value="1"/>
</dbReference>
<dbReference type="RefSeq" id="WP_124937758.1">
    <property type="nucleotide sequence ID" value="NZ_RJVQ01000005.1"/>
</dbReference>
<evidence type="ECO:0000313" key="5">
    <source>
        <dbReference type="Proteomes" id="UP000281112"/>
    </source>
</evidence>
<dbReference type="InterPro" id="IPR000182">
    <property type="entry name" value="GNAT_dom"/>
</dbReference>
<evidence type="ECO:0000259" key="3">
    <source>
        <dbReference type="PROSITE" id="PS51186"/>
    </source>
</evidence>
<dbReference type="Proteomes" id="UP000281112">
    <property type="component" value="Unassembled WGS sequence"/>
</dbReference>
<protein>
    <submittedName>
        <fullName evidence="4">N-acetyltransferase</fullName>
    </submittedName>
</protein>
<keyword evidence="5" id="KW-1185">Reference proteome</keyword>
<accession>A0A3N9TH16</accession>
<gene>
    <name evidence="4" type="ORF">EES38_13660</name>
</gene>
<comment type="caution">
    <text evidence="4">The sequence shown here is derived from an EMBL/GenBank/DDBJ whole genome shotgun (WGS) entry which is preliminary data.</text>
</comment>
<feature type="domain" description="N-acetyltransferase" evidence="3">
    <location>
        <begin position="3"/>
        <end position="154"/>
    </location>
</feature>
<keyword evidence="2" id="KW-0012">Acyltransferase</keyword>
<dbReference type="PROSITE" id="PS51186">
    <property type="entry name" value="GNAT"/>
    <property type="match status" value="1"/>
</dbReference>